<keyword evidence="3" id="KW-1185">Reference proteome</keyword>
<evidence type="ECO:0000256" key="1">
    <source>
        <dbReference type="SAM" id="Phobius"/>
    </source>
</evidence>
<dbReference type="EMBL" id="BMGJ01000003">
    <property type="protein sequence ID" value="GGD58468.1"/>
    <property type="molecule type" value="Genomic_DNA"/>
</dbReference>
<comment type="caution">
    <text evidence="2">The sequence shown here is derived from an EMBL/GenBank/DDBJ whole genome shotgun (WGS) entry which is preliminary data.</text>
</comment>
<evidence type="ECO:0000313" key="3">
    <source>
        <dbReference type="Proteomes" id="UP000614272"/>
    </source>
</evidence>
<proteinExistence type="predicted"/>
<dbReference type="Proteomes" id="UP000614272">
    <property type="component" value="Unassembled WGS sequence"/>
</dbReference>
<feature type="transmembrane region" description="Helical" evidence="1">
    <location>
        <begin position="40"/>
        <end position="58"/>
    </location>
</feature>
<keyword evidence="1" id="KW-0472">Membrane</keyword>
<keyword evidence="1" id="KW-1133">Transmembrane helix</keyword>
<organism evidence="2 3">
    <name type="scientific">Lacimicrobium alkaliphilum</name>
    <dbReference type="NCBI Taxonomy" id="1526571"/>
    <lineage>
        <taxon>Bacteria</taxon>
        <taxon>Pseudomonadati</taxon>
        <taxon>Pseudomonadota</taxon>
        <taxon>Gammaproteobacteria</taxon>
        <taxon>Alteromonadales</taxon>
        <taxon>Alteromonadaceae</taxon>
        <taxon>Lacimicrobium</taxon>
    </lineage>
</organism>
<keyword evidence="1" id="KW-0812">Transmembrane</keyword>
<gene>
    <name evidence="2" type="ORF">GCM10011357_12190</name>
</gene>
<protein>
    <submittedName>
        <fullName evidence="2">Uncharacterized protein</fullName>
    </submittedName>
</protein>
<reference evidence="3" key="1">
    <citation type="journal article" date="2019" name="Int. J. Syst. Evol. Microbiol.">
        <title>The Global Catalogue of Microorganisms (GCM) 10K type strain sequencing project: providing services to taxonomists for standard genome sequencing and annotation.</title>
        <authorList>
            <consortium name="The Broad Institute Genomics Platform"/>
            <consortium name="The Broad Institute Genome Sequencing Center for Infectious Disease"/>
            <person name="Wu L."/>
            <person name="Ma J."/>
        </authorList>
    </citation>
    <scope>NUCLEOTIDE SEQUENCE [LARGE SCALE GENOMIC DNA]</scope>
    <source>
        <strain evidence="3">CGMCC 1.12923</strain>
    </source>
</reference>
<accession>A0ABQ1R782</accession>
<evidence type="ECO:0000313" key="2">
    <source>
        <dbReference type="EMBL" id="GGD58468.1"/>
    </source>
</evidence>
<sequence>MIYCPHLKYNQNDFEVNINVKKLLMKLNLVSCFFIKPFKISVLMLGFFVLLGFMLPFVCDFEVLLC</sequence>
<name>A0ABQ1R782_9ALTE</name>